<accession>A0A1N6DKL1</accession>
<dbReference type="GO" id="GO:0016020">
    <property type="term" value="C:membrane"/>
    <property type="evidence" value="ECO:0007669"/>
    <property type="project" value="InterPro"/>
</dbReference>
<keyword evidence="1" id="KW-0812">Transmembrane</keyword>
<dbReference type="OrthoDB" id="3180815at2"/>
<feature type="transmembrane region" description="Helical" evidence="1">
    <location>
        <begin position="261"/>
        <end position="280"/>
    </location>
</feature>
<evidence type="ECO:0000259" key="2">
    <source>
        <dbReference type="Pfam" id="PF00892"/>
    </source>
</evidence>
<dbReference type="Proteomes" id="UP000185003">
    <property type="component" value="Unassembled WGS sequence"/>
</dbReference>
<dbReference type="PANTHER" id="PTHR22911">
    <property type="entry name" value="ACYL-MALONYL CONDENSING ENZYME-RELATED"/>
    <property type="match status" value="1"/>
</dbReference>
<gene>
    <name evidence="3" type="ORF">SAMN04488055_0858</name>
</gene>
<dbReference type="InterPro" id="IPR000620">
    <property type="entry name" value="EamA_dom"/>
</dbReference>
<feature type="domain" description="EamA" evidence="2">
    <location>
        <begin position="144"/>
        <end position="277"/>
    </location>
</feature>
<keyword evidence="1" id="KW-1133">Transmembrane helix</keyword>
<feature type="transmembrane region" description="Helical" evidence="1">
    <location>
        <begin position="118"/>
        <end position="139"/>
    </location>
</feature>
<evidence type="ECO:0000313" key="3">
    <source>
        <dbReference type="EMBL" id="SIN71369.1"/>
    </source>
</evidence>
<feature type="transmembrane region" description="Helical" evidence="1">
    <location>
        <begin position="32"/>
        <end position="54"/>
    </location>
</feature>
<dbReference type="EMBL" id="FSRA01000001">
    <property type="protein sequence ID" value="SIN71369.1"/>
    <property type="molecule type" value="Genomic_DNA"/>
</dbReference>
<feature type="transmembrane region" description="Helical" evidence="1">
    <location>
        <begin position="205"/>
        <end position="224"/>
    </location>
</feature>
<dbReference type="SUPFAM" id="SSF103481">
    <property type="entry name" value="Multidrug resistance efflux transporter EmrE"/>
    <property type="match status" value="2"/>
</dbReference>
<feature type="transmembrane region" description="Helical" evidence="1">
    <location>
        <begin position="231"/>
        <end position="255"/>
    </location>
</feature>
<evidence type="ECO:0000256" key="1">
    <source>
        <dbReference type="SAM" id="Phobius"/>
    </source>
</evidence>
<dbReference type="PANTHER" id="PTHR22911:SF137">
    <property type="entry name" value="SOLUTE CARRIER FAMILY 35 MEMBER G2-RELATED"/>
    <property type="match status" value="1"/>
</dbReference>
<keyword evidence="4" id="KW-1185">Reference proteome</keyword>
<feature type="transmembrane region" description="Helical" evidence="1">
    <location>
        <begin position="89"/>
        <end position="111"/>
    </location>
</feature>
<reference evidence="3 4" key="1">
    <citation type="submission" date="2016-11" db="EMBL/GenBank/DDBJ databases">
        <authorList>
            <person name="Jaros S."/>
            <person name="Januszkiewicz K."/>
            <person name="Wedrychowicz H."/>
        </authorList>
    </citation>
    <scope>NUCLEOTIDE SEQUENCE [LARGE SCALE GENOMIC DNA]</scope>
    <source>
        <strain evidence="3 4">DSM 24787</strain>
    </source>
</reference>
<feature type="transmembrane region" description="Helical" evidence="1">
    <location>
        <begin position="145"/>
        <end position="164"/>
    </location>
</feature>
<proteinExistence type="predicted"/>
<feature type="transmembrane region" description="Helical" evidence="1">
    <location>
        <begin position="176"/>
        <end position="193"/>
    </location>
</feature>
<sequence length="284" mass="30645">MTRYIFMVFAGACSFGILSTFVKLAYREGYSAAGISFSQAFTGFLVLFVLQLLFSREKGFKGALPVLLTGAAIGLTTFFYYVSVVYIPASLAIVLLMQCTWMGILLDWALFKKRPGGVQAFVTLLILAGTVLASGGITLDVSLKGVLFALLSACCYAGFIVANSRTGQQMETLKKSTVIMMGSALSIFIVNAHQLTVAAHFDWGILKWALFLSLFGTIIPPVLFAKGIPKIGAGISAIVMTAELPVAVICSHIVLQEPVGWVQWIGVMIMLLAIVLLHVWKEKG</sequence>
<protein>
    <submittedName>
        <fullName evidence="3">Threonine/homoserine efflux transporter RhtA</fullName>
    </submittedName>
</protein>
<feature type="domain" description="EamA" evidence="2">
    <location>
        <begin position="4"/>
        <end position="134"/>
    </location>
</feature>
<evidence type="ECO:0000313" key="4">
    <source>
        <dbReference type="Proteomes" id="UP000185003"/>
    </source>
</evidence>
<keyword evidence="1" id="KW-0472">Membrane</keyword>
<dbReference type="AlphaFoldDB" id="A0A1N6DKL1"/>
<dbReference type="InterPro" id="IPR037185">
    <property type="entry name" value="EmrE-like"/>
</dbReference>
<dbReference type="Pfam" id="PF00892">
    <property type="entry name" value="EamA"/>
    <property type="match status" value="2"/>
</dbReference>
<organism evidence="3 4">
    <name type="scientific">Chitinophaga niabensis</name>
    <dbReference type="NCBI Taxonomy" id="536979"/>
    <lineage>
        <taxon>Bacteria</taxon>
        <taxon>Pseudomonadati</taxon>
        <taxon>Bacteroidota</taxon>
        <taxon>Chitinophagia</taxon>
        <taxon>Chitinophagales</taxon>
        <taxon>Chitinophagaceae</taxon>
        <taxon>Chitinophaga</taxon>
    </lineage>
</organism>
<feature type="transmembrane region" description="Helical" evidence="1">
    <location>
        <begin position="66"/>
        <end position="83"/>
    </location>
</feature>
<feature type="transmembrane region" description="Helical" evidence="1">
    <location>
        <begin position="5"/>
        <end position="26"/>
    </location>
</feature>
<name>A0A1N6DKL1_9BACT</name>
<dbReference type="RefSeq" id="WP_074238061.1">
    <property type="nucleotide sequence ID" value="NZ_FSRA01000001.1"/>
</dbReference>